<dbReference type="RefSeq" id="WP_377165782.1">
    <property type="nucleotide sequence ID" value="NZ_JBHSMQ010000003.1"/>
</dbReference>
<sequence length="128" mass="13921">MKPRPRNRYRNSLGLSTITAILIVVASLALVGLGIVVSKNRVRALGEEQRKVEAEMRLLNAEILALNNRIETMLTRDRVQPRLTSAGTLLRPITKQSILLLKPLPEQPAKAAAPAADPSVAQITSKAP</sequence>
<feature type="transmembrane region" description="Helical" evidence="3">
    <location>
        <begin position="12"/>
        <end position="37"/>
    </location>
</feature>
<evidence type="ECO:0000313" key="5">
    <source>
        <dbReference type="Proteomes" id="UP001596052"/>
    </source>
</evidence>
<keyword evidence="3" id="KW-0472">Membrane</keyword>
<evidence type="ECO:0000256" key="1">
    <source>
        <dbReference type="SAM" id="Coils"/>
    </source>
</evidence>
<keyword evidence="1" id="KW-0175">Coiled coil</keyword>
<keyword evidence="3" id="KW-0812">Transmembrane</keyword>
<organism evidence="4 5">
    <name type="scientific">Prosthecobacter fluviatilis</name>
    <dbReference type="NCBI Taxonomy" id="445931"/>
    <lineage>
        <taxon>Bacteria</taxon>
        <taxon>Pseudomonadati</taxon>
        <taxon>Verrucomicrobiota</taxon>
        <taxon>Verrucomicrobiia</taxon>
        <taxon>Verrucomicrobiales</taxon>
        <taxon>Verrucomicrobiaceae</taxon>
        <taxon>Prosthecobacter</taxon>
    </lineage>
</organism>
<proteinExistence type="predicted"/>
<keyword evidence="5" id="KW-1185">Reference proteome</keyword>
<evidence type="ECO:0000256" key="2">
    <source>
        <dbReference type="SAM" id="MobiDB-lite"/>
    </source>
</evidence>
<protein>
    <recommendedName>
        <fullName evidence="6">Cell division protein FtsL</fullName>
    </recommendedName>
</protein>
<evidence type="ECO:0000256" key="3">
    <source>
        <dbReference type="SAM" id="Phobius"/>
    </source>
</evidence>
<dbReference type="Proteomes" id="UP001596052">
    <property type="component" value="Unassembled WGS sequence"/>
</dbReference>
<dbReference type="EMBL" id="JBHSMQ010000003">
    <property type="protein sequence ID" value="MFC5455065.1"/>
    <property type="molecule type" value="Genomic_DNA"/>
</dbReference>
<comment type="caution">
    <text evidence="4">The sequence shown here is derived from an EMBL/GenBank/DDBJ whole genome shotgun (WGS) entry which is preliminary data.</text>
</comment>
<reference evidence="5" key="1">
    <citation type="journal article" date="2019" name="Int. J. Syst. Evol. Microbiol.">
        <title>The Global Catalogue of Microorganisms (GCM) 10K type strain sequencing project: providing services to taxonomists for standard genome sequencing and annotation.</title>
        <authorList>
            <consortium name="The Broad Institute Genomics Platform"/>
            <consortium name="The Broad Institute Genome Sequencing Center for Infectious Disease"/>
            <person name="Wu L."/>
            <person name="Ma J."/>
        </authorList>
    </citation>
    <scope>NUCLEOTIDE SEQUENCE [LARGE SCALE GENOMIC DNA]</scope>
    <source>
        <strain evidence="5">CGMCC 4.1469</strain>
    </source>
</reference>
<feature type="region of interest" description="Disordered" evidence="2">
    <location>
        <begin position="109"/>
        <end position="128"/>
    </location>
</feature>
<feature type="coiled-coil region" evidence="1">
    <location>
        <begin position="42"/>
        <end position="76"/>
    </location>
</feature>
<name>A0ABW0KPA4_9BACT</name>
<evidence type="ECO:0008006" key="6">
    <source>
        <dbReference type="Google" id="ProtNLM"/>
    </source>
</evidence>
<gene>
    <name evidence="4" type="ORF">ACFQDI_09385</name>
</gene>
<keyword evidence="3" id="KW-1133">Transmembrane helix</keyword>
<evidence type="ECO:0000313" key="4">
    <source>
        <dbReference type="EMBL" id="MFC5455065.1"/>
    </source>
</evidence>
<accession>A0ABW0KPA4</accession>